<dbReference type="EMBL" id="HBFR01034726">
    <property type="protein sequence ID" value="CAD8898133.1"/>
    <property type="molecule type" value="Transcribed_RNA"/>
</dbReference>
<feature type="compositionally biased region" description="Basic and acidic residues" evidence="1">
    <location>
        <begin position="216"/>
        <end position="230"/>
    </location>
</feature>
<feature type="transmembrane region" description="Helical" evidence="2">
    <location>
        <begin position="344"/>
        <end position="366"/>
    </location>
</feature>
<keyword evidence="2" id="KW-0812">Transmembrane</keyword>
<proteinExistence type="predicted"/>
<reference evidence="3" key="1">
    <citation type="submission" date="2021-01" db="EMBL/GenBank/DDBJ databases">
        <authorList>
            <person name="Corre E."/>
            <person name="Pelletier E."/>
            <person name="Niang G."/>
            <person name="Scheremetjew M."/>
            <person name="Finn R."/>
            <person name="Kale V."/>
            <person name="Holt S."/>
            <person name="Cochrane G."/>
            <person name="Meng A."/>
            <person name="Brown T."/>
            <person name="Cohen L."/>
        </authorList>
    </citation>
    <scope>NUCLEOTIDE SEQUENCE</scope>
    <source>
        <strain evidence="3">308</strain>
    </source>
</reference>
<keyword evidence="2" id="KW-0472">Membrane</keyword>
<feature type="region of interest" description="Disordered" evidence="1">
    <location>
        <begin position="172"/>
        <end position="263"/>
    </location>
</feature>
<sequence length="371" mass="41956">MLPRRSVYALIKRTHKLSRDSQLCNREVNFTFFRLKGSNSQHDCATQCRCNVVRSFSSDGEDNSKPPNPFEELIIPPRNAFEAIFSAFKGTKNLLQSQANRDKFVARANDQIIQPAALGIPTSIVLHHDLDNQLFEKYGFDEAEFIKGSKHALQAYYTVYSMIQNDMLRRESGGEEKNNTSLESSGNNTMKPPNETVANDGIDQEKVDARSPGSAENDKLKSKIDIDQRSDTSGLEQAVSDENSLESSKSENVPTSQPSWDAVADSDDQSLTYMLRKMVSPVQFKRLETEAKLMYSLSNLGEKAVFIDDSEVTNVSLTLLVSRSHCRKSMRIFCRIIENTIHNAFIATILFGIFFVHVAIFFFTIVKYRQF</sequence>
<feature type="compositionally biased region" description="Polar residues" evidence="1">
    <location>
        <begin position="231"/>
        <end position="259"/>
    </location>
</feature>
<dbReference type="AlphaFoldDB" id="A0A7S1FYV3"/>
<accession>A0A7S1FYV3</accession>
<feature type="compositionally biased region" description="Polar residues" evidence="1">
    <location>
        <begin position="179"/>
        <end position="191"/>
    </location>
</feature>
<name>A0A7S1FYV3_9STRA</name>
<evidence type="ECO:0000256" key="1">
    <source>
        <dbReference type="SAM" id="MobiDB-lite"/>
    </source>
</evidence>
<gene>
    <name evidence="3" type="ORF">CHYS00102_LOCUS25347</name>
</gene>
<evidence type="ECO:0000256" key="2">
    <source>
        <dbReference type="SAM" id="Phobius"/>
    </source>
</evidence>
<protein>
    <submittedName>
        <fullName evidence="3">Uncharacterized protein</fullName>
    </submittedName>
</protein>
<organism evidence="3">
    <name type="scientific">Corethron hystrix</name>
    <dbReference type="NCBI Taxonomy" id="216773"/>
    <lineage>
        <taxon>Eukaryota</taxon>
        <taxon>Sar</taxon>
        <taxon>Stramenopiles</taxon>
        <taxon>Ochrophyta</taxon>
        <taxon>Bacillariophyta</taxon>
        <taxon>Coscinodiscophyceae</taxon>
        <taxon>Corethrophycidae</taxon>
        <taxon>Corethrales</taxon>
        <taxon>Corethraceae</taxon>
        <taxon>Corethron</taxon>
    </lineage>
</organism>
<evidence type="ECO:0000313" key="3">
    <source>
        <dbReference type="EMBL" id="CAD8898133.1"/>
    </source>
</evidence>
<keyword evidence="2" id="KW-1133">Transmembrane helix</keyword>